<protein>
    <submittedName>
        <fullName evidence="1">Uncharacterized protein</fullName>
    </submittedName>
</protein>
<accession>E2BGK8</accession>
<gene>
    <name evidence="1" type="ORF">EAI_06396</name>
</gene>
<dbReference type="InParanoid" id="E2BGK8"/>
<organism evidence="2">
    <name type="scientific">Harpegnathos saltator</name>
    <name type="common">Jerdon's jumping ant</name>
    <dbReference type="NCBI Taxonomy" id="610380"/>
    <lineage>
        <taxon>Eukaryota</taxon>
        <taxon>Metazoa</taxon>
        <taxon>Ecdysozoa</taxon>
        <taxon>Arthropoda</taxon>
        <taxon>Hexapoda</taxon>
        <taxon>Insecta</taxon>
        <taxon>Pterygota</taxon>
        <taxon>Neoptera</taxon>
        <taxon>Endopterygota</taxon>
        <taxon>Hymenoptera</taxon>
        <taxon>Apocrita</taxon>
        <taxon>Aculeata</taxon>
        <taxon>Formicoidea</taxon>
        <taxon>Formicidae</taxon>
        <taxon>Ponerinae</taxon>
        <taxon>Ponerini</taxon>
        <taxon>Harpegnathos</taxon>
    </lineage>
</organism>
<evidence type="ECO:0000313" key="2">
    <source>
        <dbReference type="Proteomes" id="UP000008237"/>
    </source>
</evidence>
<evidence type="ECO:0000313" key="1">
    <source>
        <dbReference type="EMBL" id="EFN85201.1"/>
    </source>
</evidence>
<dbReference type="Proteomes" id="UP000008237">
    <property type="component" value="Unassembled WGS sequence"/>
</dbReference>
<dbReference type="EMBL" id="GL448189">
    <property type="protein sequence ID" value="EFN85201.1"/>
    <property type="molecule type" value="Genomic_DNA"/>
</dbReference>
<dbReference type="AlphaFoldDB" id="E2BGK8"/>
<reference evidence="1 2" key="1">
    <citation type="journal article" date="2010" name="Science">
        <title>Genomic comparison of the ants Camponotus floridanus and Harpegnathos saltator.</title>
        <authorList>
            <person name="Bonasio R."/>
            <person name="Zhang G."/>
            <person name="Ye C."/>
            <person name="Mutti N.S."/>
            <person name="Fang X."/>
            <person name="Qin N."/>
            <person name="Donahue G."/>
            <person name="Yang P."/>
            <person name="Li Q."/>
            <person name="Li C."/>
            <person name="Zhang P."/>
            <person name="Huang Z."/>
            <person name="Berger S.L."/>
            <person name="Reinberg D."/>
            <person name="Wang J."/>
            <person name="Liebig J."/>
        </authorList>
    </citation>
    <scope>NUCLEOTIDE SEQUENCE [LARGE SCALE GENOMIC DNA]</scope>
    <source>
        <strain evidence="1 2">R22 G/1</strain>
    </source>
</reference>
<dbReference type="OrthoDB" id="2333384at2759"/>
<dbReference type="STRING" id="610380.E2BGK8"/>
<name>E2BGK8_HARSA</name>
<keyword evidence="2" id="KW-1185">Reference proteome</keyword>
<sequence>MPKHMNESAHWLRDLSKVGANSKYSCALRNEKVERYNPAPPSYEECMQRAASIKDQDESNYVHGVNEPFVPRYPVFDFPTPCKNIIVH</sequence>
<proteinExistence type="predicted"/>